<dbReference type="GO" id="GO:0016628">
    <property type="term" value="F:oxidoreductase activity, acting on the CH-CH group of donors, NAD or NADP as acceptor"/>
    <property type="evidence" value="ECO:0007669"/>
    <property type="project" value="InterPro"/>
</dbReference>
<accession>A0A5F2ER95</accession>
<name>A0A2S0WRX7_9ACTN</name>
<dbReference type="PANTHER" id="PTHR43205">
    <property type="entry name" value="PROSTAGLANDIN REDUCTASE"/>
    <property type="match status" value="1"/>
</dbReference>
<dbReference type="Gene3D" id="3.90.180.10">
    <property type="entry name" value="Medium-chain alcohol dehydrogenases, catalytic domain"/>
    <property type="match status" value="1"/>
</dbReference>
<evidence type="ECO:0000313" key="2">
    <source>
        <dbReference type="Proteomes" id="UP000244384"/>
    </source>
</evidence>
<dbReference type="Pfam" id="PF16884">
    <property type="entry name" value="ADH_N_2"/>
    <property type="match status" value="1"/>
</dbReference>
<dbReference type="InterPro" id="IPR041694">
    <property type="entry name" value="ADH_N_2"/>
</dbReference>
<dbReference type="Gene3D" id="3.40.50.720">
    <property type="entry name" value="NAD(P)-binding Rossmann-like Domain"/>
    <property type="match status" value="1"/>
</dbReference>
<dbReference type="SUPFAM" id="SSF51735">
    <property type="entry name" value="NAD(P)-binding Rossmann-fold domains"/>
    <property type="match status" value="1"/>
</dbReference>
<dbReference type="InterPro" id="IPR020843">
    <property type="entry name" value="ER"/>
</dbReference>
<reference evidence="2" key="1">
    <citation type="submission" date="2018-01" db="EMBL/GenBank/DDBJ databases">
        <authorList>
            <person name="Li J."/>
        </authorList>
    </citation>
    <scope>NUCLEOTIDE SEQUENCE [LARGE SCALE GENOMIC DNA]</scope>
    <source>
        <strain evidence="2">592</strain>
    </source>
</reference>
<dbReference type="RefSeq" id="WP_108580816.1">
    <property type="nucleotide sequence ID" value="NZ_CP026952.1"/>
</dbReference>
<dbReference type="InterPro" id="IPR011032">
    <property type="entry name" value="GroES-like_sf"/>
</dbReference>
<accession>A0A2S0WRX7</accession>
<gene>
    <name evidence="1" type="ORF">C3E78_08305</name>
</gene>
<proteinExistence type="predicted"/>
<dbReference type="KEGG" id="aez:C3E78_08305"/>
<protein>
    <submittedName>
        <fullName evidence="1">NADP-dependent oxidoreductase</fullName>
    </submittedName>
</protein>
<dbReference type="SUPFAM" id="SSF50129">
    <property type="entry name" value="GroES-like"/>
    <property type="match status" value="1"/>
</dbReference>
<organism evidence="1 2">
    <name type="scientific">Aeromicrobium chenweiae</name>
    <dbReference type="NCBI Taxonomy" id="2079793"/>
    <lineage>
        <taxon>Bacteria</taxon>
        <taxon>Bacillati</taxon>
        <taxon>Actinomycetota</taxon>
        <taxon>Actinomycetes</taxon>
        <taxon>Propionibacteriales</taxon>
        <taxon>Nocardioidaceae</taxon>
        <taxon>Aeromicrobium</taxon>
    </lineage>
</organism>
<dbReference type="InterPro" id="IPR013149">
    <property type="entry name" value="ADH-like_C"/>
</dbReference>
<dbReference type="EMBL" id="CP026952">
    <property type="protein sequence ID" value="AWB94105.1"/>
    <property type="molecule type" value="Genomic_DNA"/>
</dbReference>
<dbReference type="FunFam" id="3.40.50.720:FF:000121">
    <property type="entry name" value="Prostaglandin reductase 2"/>
    <property type="match status" value="1"/>
</dbReference>
<dbReference type="AlphaFoldDB" id="A0A2S0WRX7"/>
<dbReference type="InterPro" id="IPR045010">
    <property type="entry name" value="MDR_fam"/>
</dbReference>
<evidence type="ECO:0000313" key="1">
    <source>
        <dbReference type="EMBL" id="AWB94105.1"/>
    </source>
</evidence>
<dbReference type="OrthoDB" id="9805663at2"/>
<dbReference type="Pfam" id="PF00107">
    <property type="entry name" value="ADH_zinc_N"/>
    <property type="match status" value="1"/>
</dbReference>
<keyword evidence="2" id="KW-1185">Reference proteome</keyword>
<dbReference type="CDD" id="cd05288">
    <property type="entry name" value="PGDH"/>
    <property type="match status" value="1"/>
</dbReference>
<dbReference type="PANTHER" id="PTHR43205:SF7">
    <property type="entry name" value="PROSTAGLANDIN REDUCTASE 1"/>
    <property type="match status" value="1"/>
</dbReference>
<dbReference type="Proteomes" id="UP000244384">
    <property type="component" value="Chromosome"/>
</dbReference>
<dbReference type="InterPro" id="IPR036291">
    <property type="entry name" value="NAD(P)-bd_dom_sf"/>
</dbReference>
<sequence>MTTSRRFVLAHRPDGQVRAEDFELDHSDVTLPDRPAMVLETLWVSLDPAIRGWLDDRPSYLPPVGLGDPVRALGLARVIESTLLGFEPGQVVRGFVGWQEHLVTDDPSAWELVDEHPGTPLVQRLGVLGMTGLTAWVGMMDIARPQAGETVVVSAAAGAVGSVAAQLAKSAGARVVGVAGGPHKGRLLLDQLGLDAVVDYRADDWHEQLTAATPDGVDVNFENVGGPVMEAVIDRFNNHARMTLCGLIEGYNMRTRPPGPRNFGLLLTKRIRMEGLIAVDHFNRAREVERDLVDLMDRGLLKPLETVVEGFDALPETFVASFAGGHVGKLAVRLGQS</sequence>
<dbReference type="SMART" id="SM00829">
    <property type="entry name" value="PKS_ER"/>
    <property type="match status" value="1"/>
</dbReference>